<dbReference type="SUPFAM" id="SSF88874">
    <property type="entry name" value="Receptor-binding domain of short tail fibre protein gp12"/>
    <property type="match status" value="1"/>
</dbReference>
<dbReference type="Gene3D" id="3.90.1340.10">
    <property type="entry name" value="Phage tail collar domain"/>
    <property type="match status" value="1"/>
</dbReference>
<accession>A0A6J5N2A9</accession>
<evidence type="ECO:0000313" key="1">
    <source>
        <dbReference type="EMBL" id="CAB4151430.1"/>
    </source>
</evidence>
<evidence type="ECO:0000313" key="2">
    <source>
        <dbReference type="EMBL" id="CAB4157172.1"/>
    </source>
</evidence>
<sequence>MALGVRGSNPIWTEFDLQGHLFDDTFYLFVLENNIPYMPAEVYHDPDLNLPWTNPIQFLGNGTLPTDIYFETDVVYRLEFRQGPTQADPLIYEINNYVAGTGGSTPVDTVAFASSNQITNPQFALISFSSPLTISATDPDPIEIGPGWFLELAGTGTATITQVPLTSTNTNPSNAPYALQLTLTGWDTDGVFLRQRFQQNGMLWADKIVSSTLTARVQGVAISVTASLIDSNGTTLAQVLNVPSINGSFNEFTGYGELPATSNPDTPPAAYIDYKLALPSNVDIYLSSIQLVVQELPIEPSFEQDSIDRQIDHTYHTAYPIVPVGTIIDFHGFTIPSHYLLTDGTAYSRTAYNQLFQALTKVETVTLTSTVNTFTVVSSTDYWIGMAVEGTGIPASTTISGIAGTTITISNAATITGSSAVRFFSAGAGNGSTTFNVPNLIDYVVAQSAGSLFTSGTNGVGAKGGAATHTLTIAEMPGHTHPGSTTPMGAGAAVNGAGGNSSLSLLGVATAVSIATQGDGNPHSIVQQTVLMKKLIRYE</sequence>
<dbReference type="EMBL" id="LR796656">
    <property type="protein sequence ID" value="CAB4157172.1"/>
    <property type="molecule type" value="Genomic_DNA"/>
</dbReference>
<evidence type="ECO:0000313" key="3">
    <source>
        <dbReference type="EMBL" id="CAB5225547.1"/>
    </source>
</evidence>
<dbReference type="EMBL" id="LR798345">
    <property type="protein sequence ID" value="CAB5225547.1"/>
    <property type="molecule type" value="Genomic_DNA"/>
</dbReference>
<reference evidence="1" key="1">
    <citation type="submission" date="2020-04" db="EMBL/GenBank/DDBJ databases">
        <authorList>
            <person name="Chiriac C."/>
            <person name="Salcher M."/>
            <person name="Ghai R."/>
            <person name="Kavagutti S V."/>
        </authorList>
    </citation>
    <scope>NUCLEOTIDE SEQUENCE</scope>
</reference>
<gene>
    <name evidence="1" type="ORF">UFOVP590_16</name>
    <name evidence="2" type="ORF">UFOVP685_7</name>
    <name evidence="3" type="ORF">UFOVP750_45</name>
</gene>
<organism evidence="1">
    <name type="scientific">uncultured Caudovirales phage</name>
    <dbReference type="NCBI Taxonomy" id="2100421"/>
    <lineage>
        <taxon>Viruses</taxon>
        <taxon>Duplodnaviria</taxon>
        <taxon>Heunggongvirae</taxon>
        <taxon>Uroviricota</taxon>
        <taxon>Caudoviricetes</taxon>
        <taxon>Peduoviridae</taxon>
        <taxon>Maltschvirus</taxon>
        <taxon>Maltschvirus maltsch</taxon>
    </lineage>
</organism>
<proteinExistence type="predicted"/>
<dbReference type="EMBL" id="LR796557">
    <property type="protein sequence ID" value="CAB4151430.1"/>
    <property type="molecule type" value="Genomic_DNA"/>
</dbReference>
<name>A0A6J5N2A9_9CAUD</name>
<dbReference type="InterPro" id="IPR037053">
    <property type="entry name" value="Phage_tail_collar_dom_sf"/>
</dbReference>
<protein>
    <submittedName>
        <fullName evidence="1">Phage tail collar domain containing protein</fullName>
    </submittedName>
</protein>